<gene>
    <name evidence="2" type="ordered locus">Asphe3_30870</name>
</gene>
<accession>F0M1K1</accession>
<sequence length="190" mass="20482">MESPATEGNPATNDGKKRFSLSHLLESSGFWGATGALLGALVGGIFTFMAAAMSTSAEAERSRHAFFLAERVAVYSGLLGDAQAFQLSATRYNNLVRLNTEDTPEAKAVLEEAKADYDDAVAACWQVEVIATEAVQEAKQSIARELDKAWNYLDDETTEAAEYFQTVDKAMTGHTTQFAQAAGQELEAGR</sequence>
<evidence type="ECO:0000313" key="3">
    <source>
        <dbReference type="Proteomes" id="UP000008639"/>
    </source>
</evidence>
<dbReference type="Proteomes" id="UP000008639">
    <property type="component" value="Chromosome"/>
</dbReference>
<dbReference type="RefSeq" id="WP_013602088.1">
    <property type="nucleotide sequence ID" value="NC_015145.1"/>
</dbReference>
<keyword evidence="1" id="KW-0472">Membrane</keyword>
<name>F0M1K1_PSEPM</name>
<dbReference type="KEGG" id="apn:Asphe3_30870"/>
<dbReference type="HOGENOM" id="CLU_1425343_0_0_11"/>
<keyword evidence="1" id="KW-1133">Transmembrane helix</keyword>
<protein>
    <submittedName>
        <fullName evidence="2">Uncharacterized protein</fullName>
    </submittedName>
</protein>
<dbReference type="EMBL" id="CP002379">
    <property type="protein sequence ID" value="ADX74197.1"/>
    <property type="molecule type" value="Genomic_DNA"/>
</dbReference>
<evidence type="ECO:0000256" key="1">
    <source>
        <dbReference type="SAM" id="Phobius"/>
    </source>
</evidence>
<evidence type="ECO:0000313" key="2">
    <source>
        <dbReference type="EMBL" id="ADX74197.1"/>
    </source>
</evidence>
<organism evidence="2 3">
    <name type="scientific">Pseudarthrobacter phenanthrenivorans (strain DSM 18606 / JCM 16027 / LMG 23796 / Sphe3)</name>
    <name type="common">Arthrobacter phenanthrenivorans</name>
    <dbReference type="NCBI Taxonomy" id="930171"/>
    <lineage>
        <taxon>Bacteria</taxon>
        <taxon>Bacillati</taxon>
        <taxon>Actinomycetota</taxon>
        <taxon>Actinomycetes</taxon>
        <taxon>Micrococcales</taxon>
        <taxon>Micrococcaceae</taxon>
        <taxon>Pseudarthrobacter</taxon>
    </lineage>
</organism>
<reference evidence="2 3" key="1">
    <citation type="journal article" date="2011" name="Stand. Genomic Sci.">
        <title>Complete genome sequence of Arthrobacter phenanthrenivorans type strain (Sphe3).</title>
        <authorList>
            <person name="Kallimanis A."/>
            <person name="Labutti K.M."/>
            <person name="Lapidus A."/>
            <person name="Clum A."/>
            <person name="Lykidis A."/>
            <person name="Mavromatis K."/>
            <person name="Pagani I."/>
            <person name="Liolios K."/>
            <person name="Ivanova N."/>
            <person name="Goodwin L."/>
            <person name="Pitluck S."/>
            <person name="Chen A."/>
            <person name="Palaniappan K."/>
            <person name="Markowitz V."/>
            <person name="Bristow J."/>
            <person name="Velentzas A.D."/>
            <person name="Perisynakis A."/>
            <person name="Ouzounis C.C."/>
            <person name="Kyrpides N.C."/>
            <person name="Koukkou A.I."/>
            <person name="Drainas C."/>
        </authorList>
    </citation>
    <scope>NUCLEOTIDE SEQUENCE [LARGE SCALE GENOMIC DNA]</scope>
    <source>
        <strain evidence="3">DSM 18606 / JCM 16027 / LMG 23796 / Sphe3</strain>
    </source>
</reference>
<keyword evidence="1" id="KW-0812">Transmembrane</keyword>
<dbReference type="AlphaFoldDB" id="F0M1K1"/>
<feature type="transmembrane region" description="Helical" evidence="1">
    <location>
        <begin position="30"/>
        <end position="53"/>
    </location>
</feature>
<proteinExistence type="predicted"/>